<feature type="non-terminal residue" evidence="8">
    <location>
        <position position="211"/>
    </location>
</feature>
<evidence type="ECO:0000313" key="8">
    <source>
        <dbReference type="EMBL" id="EKC51056.1"/>
    </source>
</evidence>
<keyword evidence="2" id="KW-0240">DNA-directed RNA polymerase</keyword>
<dbReference type="InterPro" id="IPR007644">
    <property type="entry name" value="RNA_pol_bsu_protrusion"/>
</dbReference>
<feature type="domain" description="RNA polymerase Rpb2" evidence="6">
    <location>
        <begin position="140"/>
        <end position="209"/>
    </location>
</feature>
<dbReference type="AlphaFoldDB" id="K1SV10"/>
<dbReference type="Pfam" id="PF04563">
    <property type="entry name" value="RNA_pol_Rpb2_1"/>
    <property type="match status" value="1"/>
</dbReference>
<keyword evidence="5" id="KW-0804">Transcription</keyword>
<accession>K1SV10</accession>
<dbReference type="InterPro" id="IPR015712">
    <property type="entry name" value="DNA-dir_RNA_pol_su2"/>
</dbReference>
<proteinExistence type="predicted"/>
<dbReference type="SUPFAM" id="SSF64484">
    <property type="entry name" value="beta and beta-prime subunits of DNA dependent RNA-polymerase"/>
    <property type="match status" value="1"/>
</dbReference>
<dbReference type="Gene3D" id="3.90.1110.10">
    <property type="entry name" value="RNA polymerase Rpb2, domain 2"/>
    <property type="match status" value="1"/>
</dbReference>
<reference evidence="8" key="1">
    <citation type="journal article" date="2013" name="Environ. Microbiol.">
        <title>Microbiota from the distal guts of lean and obese adolescents exhibit partial functional redundancy besides clear differences in community structure.</title>
        <authorList>
            <person name="Ferrer M."/>
            <person name="Ruiz A."/>
            <person name="Lanza F."/>
            <person name="Haange S.B."/>
            <person name="Oberbach A."/>
            <person name="Till H."/>
            <person name="Bargiela R."/>
            <person name="Campoy C."/>
            <person name="Segura M.T."/>
            <person name="Richter M."/>
            <person name="von Bergen M."/>
            <person name="Seifert J."/>
            <person name="Suarez A."/>
        </authorList>
    </citation>
    <scope>NUCLEOTIDE SEQUENCE</scope>
</reference>
<dbReference type="GO" id="GO:0032549">
    <property type="term" value="F:ribonucleoside binding"/>
    <property type="evidence" value="ECO:0007669"/>
    <property type="project" value="InterPro"/>
</dbReference>
<sequence length="211" mass="24584">MNLKEVKHEKCTRKSFSKIGDFVEMPNLIQVQKDSYNWFIEEGLGEVLKDISPIVDYSGNLVLEFLDYHMEEKTKYTMEEAKERDATYSTRLHVKVRLINKETGEIKEQEIYLGDFPVMTDSATFIINGAERVIVSQLVRSPSCYYAQDYDKTGKRIYTSTVMPIRGAWLEYETDGNDIFYVRVDRTRKLPVTSLLRSIGFVTDEQILDLF</sequence>
<dbReference type="EMBL" id="AJWZ01009528">
    <property type="protein sequence ID" value="EKC51056.1"/>
    <property type="molecule type" value="Genomic_DNA"/>
</dbReference>
<dbReference type="Gene3D" id="3.90.1100.10">
    <property type="match status" value="1"/>
</dbReference>
<evidence type="ECO:0000259" key="7">
    <source>
        <dbReference type="Pfam" id="PF04563"/>
    </source>
</evidence>
<protein>
    <recommendedName>
        <fullName evidence="1">DNA-directed RNA polymerase</fullName>
        <ecNumber evidence="1">2.7.7.6</ecNumber>
    </recommendedName>
</protein>
<dbReference type="GO" id="GO:0003899">
    <property type="term" value="F:DNA-directed RNA polymerase activity"/>
    <property type="evidence" value="ECO:0007669"/>
    <property type="project" value="UniProtKB-EC"/>
</dbReference>
<evidence type="ECO:0000256" key="3">
    <source>
        <dbReference type="ARBA" id="ARBA00022679"/>
    </source>
</evidence>
<organism evidence="8">
    <name type="scientific">human gut metagenome</name>
    <dbReference type="NCBI Taxonomy" id="408170"/>
    <lineage>
        <taxon>unclassified sequences</taxon>
        <taxon>metagenomes</taxon>
        <taxon>organismal metagenomes</taxon>
    </lineage>
</organism>
<feature type="domain" description="RNA polymerase beta subunit protrusion" evidence="7">
    <location>
        <begin position="27"/>
        <end position="138"/>
    </location>
</feature>
<dbReference type="InterPro" id="IPR007642">
    <property type="entry name" value="RNA_pol_Rpb2_2"/>
</dbReference>
<evidence type="ECO:0000256" key="1">
    <source>
        <dbReference type="ARBA" id="ARBA00012418"/>
    </source>
</evidence>
<dbReference type="GO" id="GO:0003677">
    <property type="term" value="F:DNA binding"/>
    <property type="evidence" value="ECO:0007669"/>
    <property type="project" value="InterPro"/>
</dbReference>
<evidence type="ECO:0000256" key="5">
    <source>
        <dbReference type="ARBA" id="ARBA00023163"/>
    </source>
</evidence>
<dbReference type="GO" id="GO:0000428">
    <property type="term" value="C:DNA-directed RNA polymerase complex"/>
    <property type="evidence" value="ECO:0007669"/>
    <property type="project" value="UniProtKB-KW"/>
</dbReference>
<dbReference type="GO" id="GO:0006351">
    <property type="term" value="P:DNA-templated transcription"/>
    <property type="evidence" value="ECO:0007669"/>
    <property type="project" value="InterPro"/>
</dbReference>
<name>K1SV10_9ZZZZ</name>
<evidence type="ECO:0000256" key="4">
    <source>
        <dbReference type="ARBA" id="ARBA00022695"/>
    </source>
</evidence>
<evidence type="ECO:0000259" key="6">
    <source>
        <dbReference type="Pfam" id="PF04561"/>
    </source>
</evidence>
<evidence type="ECO:0000256" key="2">
    <source>
        <dbReference type="ARBA" id="ARBA00022478"/>
    </source>
</evidence>
<gene>
    <name evidence="8" type="ORF">OBE_13799</name>
</gene>
<dbReference type="PANTHER" id="PTHR20856">
    <property type="entry name" value="DNA-DIRECTED RNA POLYMERASE I SUBUNIT 2"/>
    <property type="match status" value="1"/>
</dbReference>
<keyword evidence="4" id="KW-0548">Nucleotidyltransferase</keyword>
<keyword evidence="3" id="KW-0808">Transferase</keyword>
<comment type="caution">
    <text evidence="8">The sequence shown here is derived from an EMBL/GenBank/DDBJ whole genome shotgun (WGS) entry which is preliminary data.</text>
</comment>
<dbReference type="EC" id="2.7.7.6" evidence="1"/>
<dbReference type="InterPro" id="IPR037034">
    <property type="entry name" value="RNA_pol_Rpb2_2_sf"/>
</dbReference>
<dbReference type="Pfam" id="PF04561">
    <property type="entry name" value="RNA_pol_Rpb2_2"/>
    <property type="match status" value="1"/>
</dbReference>